<accession>A0ABV9R0Y4</accession>
<evidence type="ECO:0000256" key="2">
    <source>
        <dbReference type="ARBA" id="ARBA00023015"/>
    </source>
</evidence>
<dbReference type="Gene3D" id="3.40.190.290">
    <property type="match status" value="1"/>
</dbReference>
<evidence type="ECO:0000259" key="5">
    <source>
        <dbReference type="PROSITE" id="PS50931"/>
    </source>
</evidence>
<dbReference type="Gene3D" id="1.10.10.10">
    <property type="entry name" value="Winged helix-like DNA-binding domain superfamily/Winged helix DNA-binding domain"/>
    <property type="match status" value="1"/>
</dbReference>
<protein>
    <submittedName>
        <fullName evidence="6">LysR substrate-binding domain-containing protein</fullName>
    </submittedName>
</protein>
<dbReference type="InterPro" id="IPR058163">
    <property type="entry name" value="LysR-type_TF_proteobact-type"/>
</dbReference>
<dbReference type="PROSITE" id="PS50931">
    <property type="entry name" value="HTH_LYSR"/>
    <property type="match status" value="1"/>
</dbReference>
<keyword evidence="3" id="KW-0238">DNA-binding</keyword>
<feature type="domain" description="HTH lysR-type" evidence="5">
    <location>
        <begin position="1"/>
        <end position="59"/>
    </location>
</feature>
<dbReference type="InterPro" id="IPR005119">
    <property type="entry name" value="LysR_subst-bd"/>
</dbReference>
<dbReference type="SUPFAM" id="SSF53850">
    <property type="entry name" value="Periplasmic binding protein-like II"/>
    <property type="match status" value="1"/>
</dbReference>
<dbReference type="InterPro" id="IPR036388">
    <property type="entry name" value="WH-like_DNA-bd_sf"/>
</dbReference>
<proteinExistence type="inferred from homology"/>
<evidence type="ECO:0000313" key="6">
    <source>
        <dbReference type="EMBL" id="MFC4822485.1"/>
    </source>
</evidence>
<dbReference type="InterPro" id="IPR000847">
    <property type="entry name" value="LysR_HTH_N"/>
</dbReference>
<dbReference type="Pfam" id="PF03466">
    <property type="entry name" value="LysR_substrate"/>
    <property type="match status" value="1"/>
</dbReference>
<evidence type="ECO:0000256" key="3">
    <source>
        <dbReference type="ARBA" id="ARBA00023125"/>
    </source>
</evidence>
<keyword evidence="2" id="KW-0805">Transcription regulation</keyword>
<dbReference type="PANTHER" id="PTHR30537:SF72">
    <property type="entry name" value="LYSR FAMILY TRANSCRIPTIONAL REGULATOR"/>
    <property type="match status" value="1"/>
</dbReference>
<evidence type="ECO:0000256" key="1">
    <source>
        <dbReference type="ARBA" id="ARBA00009437"/>
    </source>
</evidence>
<gene>
    <name evidence="6" type="ORF">ACFO6Q_19355</name>
</gene>
<dbReference type="SUPFAM" id="SSF46785">
    <property type="entry name" value="Winged helix' DNA-binding domain"/>
    <property type="match status" value="1"/>
</dbReference>
<dbReference type="InterPro" id="IPR036390">
    <property type="entry name" value="WH_DNA-bd_sf"/>
</dbReference>
<dbReference type="PANTHER" id="PTHR30537">
    <property type="entry name" value="HTH-TYPE TRANSCRIPTIONAL REGULATOR"/>
    <property type="match status" value="1"/>
</dbReference>
<keyword evidence="4" id="KW-0804">Transcription</keyword>
<dbReference type="Pfam" id="PF00126">
    <property type="entry name" value="HTH_1"/>
    <property type="match status" value="1"/>
</dbReference>
<organism evidence="6 7">
    <name type="scientific">Dokdonella ginsengisoli</name>
    <dbReference type="NCBI Taxonomy" id="363846"/>
    <lineage>
        <taxon>Bacteria</taxon>
        <taxon>Pseudomonadati</taxon>
        <taxon>Pseudomonadota</taxon>
        <taxon>Gammaproteobacteria</taxon>
        <taxon>Lysobacterales</taxon>
        <taxon>Rhodanobacteraceae</taxon>
        <taxon>Dokdonella</taxon>
    </lineage>
</organism>
<keyword evidence="7" id="KW-1185">Reference proteome</keyword>
<dbReference type="Proteomes" id="UP001595886">
    <property type="component" value="Unassembled WGS sequence"/>
</dbReference>
<dbReference type="EMBL" id="JBHSHD010000017">
    <property type="protein sequence ID" value="MFC4822485.1"/>
    <property type="molecule type" value="Genomic_DNA"/>
</dbReference>
<comment type="caution">
    <text evidence="6">The sequence shown here is derived from an EMBL/GenBank/DDBJ whole genome shotgun (WGS) entry which is preliminary data.</text>
</comment>
<evidence type="ECO:0000313" key="7">
    <source>
        <dbReference type="Proteomes" id="UP001595886"/>
    </source>
</evidence>
<evidence type="ECO:0000256" key="4">
    <source>
        <dbReference type="ARBA" id="ARBA00023163"/>
    </source>
</evidence>
<name>A0ABV9R0Y4_9GAMM</name>
<comment type="similarity">
    <text evidence="1">Belongs to the LysR transcriptional regulatory family.</text>
</comment>
<reference evidence="7" key="1">
    <citation type="journal article" date="2019" name="Int. J. Syst. Evol. Microbiol.">
        <title>The Global Catalogue of Microorganisms (GCM) 10K type strain sequencing project: providing services to taxonomists for standard genome sequencing and annotation.</title>
        <authorList>
            <consortium name="The Broad Institute Genomics Platform"/>
            <consortium name="The Broad Institute Genome Sequencing Center for Infectious Disease"/>
            <person name="Wu L."/>
            <person name="Ma J."/>
        </authorList>
    </citation>
    <scope>NUCLEOTIDE SEQUENCE [LARGE SCALE GENOMIC DNA]</scope>
    <source>
        <strain evidence="7">CCUG 30340</strain>
    </source>
</reference>
<dbReference type="RefSeq" id="WP_380022806.1">
    <property type="nucleotide sequence ID" value="NZ_JBHSHD010000017.1"/>
</dbReference>
<sequence>MDKFNSLIAFVRTAESGSFVASGRQLGLSASAVGKSVARLEQELGLRLFERNTRNVRLTEPGRLYYERCRPLLDDLADAEAMLTQSMQAPRGRLRISLPTNGYHFLMPVLPEFRSRYPEIELDLDFNDQLVDVVADRFDAVIRSGDMPDSRLQARRLGPFCFMLCASPDYLARAGVPQRPRDLERHCCVRFRFAHSGKLQEWALKLEPGERPPHLPASLICNNGEAAVAAAMHGMGIVYSVNFLVGDALADGRLQRVLEGCEEQFGQFWLLWPNQRRMPPKLRVFIDFVGARLFAAAQVPRQSAF</sequence>
<dbReference type="CDD" id="cd08476">
    <property type="entry name" value="PBP2_CrgA_like_7"/>
    <property type="match status" value="1"/>
</dbReference>